<dbReference type="Proteomes" id="UP000000343">
    <property type="component" value="Plasmid pACIX905"/>
</dbReference>
<proteinExistence type="predicted"/>
<evidence type="ECO:0000313" key="2">
    <source>
        <dbReference type="Proteomes" id="UP000000343"/>
    </source>
</evidence>
<dbReference type="PROSITE" id="PS51257">
    <property type="entry name" value="PROKAR_LIPOPROTEIN"/>
    <property type="match status" value="1"/>
</dbReference>
<evidence type="ECO:0008006" key="3">
    <source>
        <dbReference type="Google" id="ProtNLM"/>
    </source>
</evidence>
<keyword evidence="1" id="KW-0614">Plasmid</keyword>
<dbReference type="Gene3D" id="2.130.10.10">
    <property type="entry name" value="YVTN repeat-like/Quinoprotein amine dehydrogenase"/>
    <property type="match status" value="1"/>
</dbReference>
<dbReference type="AlphaFoldDB" id="E8X806"/>
<protein>
    <recommendedName>
        <fullName evidence="3">WD40 repeat domain-containing protein</fullName>
    </recommendedName>
</protein>
<dbReference type="EMBL" id="CP002485">
    <property type="protein sequence ID" value="ADW71590.1"/>
    <property type="molecule type" value="Genomic_DNA"/>
</dbReference>
<sequence>MMMKYKSKRMLLAFGALACLAVAVSCYLGLRYAQTAGAIGDIRIHRLPLRGDPYSVTISPDGSTVATLGFVSGAPADAIEIWDVTSGHEVNKVYLPKVSWDKGGQLRVSPLLQFCDQGKYLAAFDRLNKIYIIDTKDYTVHAAIALAEIPVGLHQGGTPRPLREVSGYNAIELSCSAGSAFAALRVWMNGKNVVKVFDFDAGAETADLTESFDGIQGDGVAISPDGSKVAADVWNMQPAGPYDEYDEVAEVVDRASGKLIQRLDFGDRKGLNRYQLSFSGENALVVGLPLCQKVMCDDSVMPYGRTIRVLEPQSKEQIKTFGAEGAEAYRFSGASADGREVFGYTGVEKFCRDCNGVSGELKITNARFTVWDRESGKILVRSPKLRVQQHKCHWLVLGACEDSESVPDLQLSDNGKSVVALWPNFDRPGQDKLVGEIQVFSWR</sequence>
<dbReference type="SUPFAM" id="SSF82171">
    <property type="entry name" value="DPP6 N-terminal domain-like"/>
    <property type="match status" value="1"/>
</dbReference>
<accession>E8X806</accession>
<dbReference type="HOGENOM" id="CLU_617870_0_0_0"/>
<keyword evidence="2" id="KW-1185">Reference proteome</keyword>
<reference evidence="2" key="1">
    <citation type="submission" date="2011-01" db="EMBL/GenBank/DDBJ databases">
        <title>Complete sequence of plasmid5 of Acidobacterium sp. MP5ACTX9.</title>
        <authorList>
            <consortium name="US DOE Joint Genome Institute"/>
            <person name="Lucas S."/>
            <person name="Copeland A."/>
            <person name="Lapidus A."/>
            <person name="Cheng J.-F."/>
            <person name="Goodwin L."/>
            <person name="Pitluck S."/>
            <person name="Teshima H."/>
            <person name="Detter J.C."/>
            <person name="Han C."/>
            <person name="Tapia R."/>
            <person name="Land M."/>
            <person name="Hauser L."/>
            <person name="Kyrpides N."/>
            <person name="Ivanova N."/>
            <person name="Ovchinnikova G."/>
            <person name="Pagani I."/>
            <person name="Rawat S.R."/>
            <person name="Mannisto M."/>
            <person name="Haggblom M.M."/>
            <person name="Woyke T."/>
        </authorList>
    </citation>
    <scope>NUCLEOTIDE SEQUENCE [LARGE SCALE GENOMIC DNA]</scope>
    <source>
        <strain evidence="2">MP5ACTX9</strain>
        <plasmid evidence="2">Plasmid pACIX905</plasmid>
    </source>
</reference>
<organism evidence="2">
    <name type="scientific">Granulicella tundricola (strain ATCC BAA-1859 / DSM 23138 / MP5ACTX9)</name>
    <dbReference type="NCBI Taxonomy" id="1198114"/>
    <lineage>
        <taxon>Bacteria</taxon>
        <taxon>Pseudomonadati</taxon>
        <taxon>Acidobacteriota</taxon>
        <taxon>Terriglobia</taxon>
        <taxon>Terriglobales</taxon>
        <taxon>Acidobacteriaceae</taxon>
        <taxon>Granulicella</taxon>
    </lineage>
</organism>
<gene>
    <name evidence="1" type="ordered locus">AciX9_4660</name>
</gene>
<evidence type="ECO:0000313" key="1">
    <source>
        <dbReference type="EMBL" id="ADW71590.1"/>
    </source>
</evidence>
<geneLocation type="plasmid" evidence="1 2">
    <name>pACIX905</name>
</geneLocation>
<dbReference type="KEGG" id="acm:AciX9_4660"/>
<name>E8X806_GRATM</name>
<dbReference type="InterPro" id="IPR015943">
    <property type="entry name" value="WD40/YVTN_repeat-like_dom_sf"/>
</dbReference>
<dbReference type="RefSeq" id="WP_013573309.1">
    <property type="nucleotide sequence ID" value="NC_015060.1"/>
</dbReference>